<feature type="transmembrane region" description="Helical" evidence="2">
    <location>
        <begin position="48"/>
        <end position="68"/>
    </location>
</feature>
<dbReference type="AlphaFoldDB" id="A0A2V1MXQ2"/>
<feature type="compositionally biased region" description="Low complexity" evidence="1">
    <location>
        <begin position="1"/>
        <end position="24"/>
    </location>
</feature>
<comment type="caution">
    <text evidence="3">The sequence shown here is derived from an EMBL/GenBank/DDBJ whole genome shotgun (WGS) entry which is preliminary data.</text>
</comment>
<feature type="transmembrane region" description="Helical" evidence="2">
    <location>
        <begin position="99"/>
        <end position="119"/>
    </location>
</feature>
<dbReference type="RefSeq" id="WP_109250633.1">
    <property type="nucleotide sequence ID" value="NZ_QCXQ01000003.1"/>
</dbReference>
<keyword evidence="4" id="KW-1185">Reference proteome</keyword>
<keyword evidence="2" id="KW-0812">Transmembrane</keyword>
<protein>
    <recommendedName>
        <fullName evidence="5">DUF2628 domain-containing protein</fullName>
    </recommendedName>
</protein>
<keyword evidence="2" id="KW-1133">Transmembrane helix</keyword>
<evidence type="ECO:0008006" key="5">
    <source>
        <dbReference type="Google" id="ProtNLM"/>
    </source>
</evidence>
<proteinExistence type="predicted"/>
<gene>
    <name evidence="3" type="ORF">DCM90_06875</name>
</gene>
<feature type="transmembrane region" description="Helical" evidence="2">
    <location>
        <begin position="75"/>
        <end position="93"/>
    </location>
</feature>
<feature type="region of interest" description="Disordered" evidence="1">
    <location>
        <begin position="1"/>
        <end position="25"/>
    </location>
</feature>
<evidence type="ECO:0000313" key="3">
    <source>
        <dbReference type="EMBL" id="PWF99778.1"/>
    </source>
</evidence>
<sequence>MQDPFGNWNNQDPNNQNNGSGPNGLPIPPNYATIVNKSDGNMRIAKVGFSWTSLISALFLVPFAPAIFRADWYNMFCMIGVQVGATMIALMTLNQQQLIAWETGIASIVFGLLWGFLYNMMYFKHSFNKGYVPADDRSKKLLEEAHYL</sequence>
<dbReference type="Proteomes" id="UP000245080">
    <property type="component" value="Unassembled WGS sequence"/>
</dbReference>
<reference evidence="3 4" key="1">
    <citation type="journal article" date="2018" name="Int. J. Syst. Evol. Microbiol.">
        <title>Lactobacillus bambusae sp. nov., isolated from a traditional fermented Ma-bamboo shoots of Taiwan.</title>
        <authorList>
            <person name="Wang L.-T."/>
        </authorList>
    </citation>
    <scope>NUCLEOTIDE SEQUENCE [LARGE SCALE GENOMIC DNA]</scope>
    <source>
        <strain evidence="3 4">BS-W1</strain>
    </source>
</reference>
<evidence type="ECO:0000256" key="2">
    <source>
        <dbReference type="SAM" id="Phobius"/>
    </source>
</evidence>
<keyword evidence="2" id="KW-0472">Membrane</keyword>
<dbReference type="OrthoDB" id="5233at2"/>
<name>A0A2V1MXQ2_9LACO</name>
<accession>A0A2V1MXQ2</accession>
<organism evidence="3 4">
    <name type="scientific">Levilactobacillus bambusae</name>
    <dbReference type="NCBI Taxonomy" id="2024736"/>
    <lineage>
        <taxon>Bacteria</taxon>
        <taxon>Bacillati</taxon>
        <taxon>Bacillota</taxon>
        <taxon>Bacilli</taxon>
        <taxon>Lactobacillales</taxon>
        <taxon>Lactobacillaceae</taxon>
        <taxon>Levilactobacillus</taxon>
    </lineage>
</organism>
<evidence type="ECO:0000256" key="1">
    <source>
        <dbReference type="SAM" id="MobiDB-lite"/>
    </source>
</evidence>
<evidence type="ECO:0000313" key="4">
    <source>
        <dbReference type="Proteomes" id="UP000245080"/>
    </source>
</evidence>
<dbReference type="EMBL" id="QCXQ01000003">
    <property type="protein sequence ID" value="PWF99778.1"/>
    <property type="molecule type" value="Genomic_DNA"/>
</dbReference>